<dbReference type="InterPro" id="IPR005627">
    <property type="entry name" value="CutC-like"/>
</dbReference>
<accession>A0AAU7U5K4</accession>
<dbReference type="SUPFAM" id="SSF110395">
    <property type="entry name" value="CutC-like"/>
    <property type="match status" value="1"/>
</dbReference>
<dbReference type="Pfam" id="PF03932">
    <property type="entry name" value="CutC"/>
    <property type="match status" value="1"/>
</dbReference>
<comment type="subcellular location">
    <subcellularLocation>
        <location evidence="2">Cytoplasm</location>
    </subcellularLocation>
</comment>
<dbReference type="FunFam" id="3.20.20.380:FF:000001">
    <property type="entry name" value="Copper homeostasis protein CutC"/>
    <property type="match status" value="1"/>
</dbReference>
<dbReference type="InterPro" id="IPR036822">
    <property type="entry name" value="CutC-like_dom_sf"/>
</dbReference>
<gene>
    <name evidence="2" type="primary">cutC</name>
    <name evidence="3" type="ORF">ABOD76_02345</name>
</gene>
<dbReference type="AlphaFoldDB" id="A0AAU7U5K4"/>
<reference evidence="3" key="1">
    <citation type="submission" date="2024-06" db="EMBL/GenBank/DDBJ databases">
        <title>Draft Genome Sequence of Deinococcus sonorensis Type Strain KR-87, a Biofilm Producing Representative of the Genus Deinococcus.</title>
        <authorList>
            <person name="Boren L.S."/>
            <person name="Grosso R.A."/>
            <person name="Hugenberg-Cox A.N."/>
            <person name="Hill J.T.E."/>
            <person name="Albert C.M."/>
            <person name="Tuohy J.M."/>
        </authorList>
    </citation>
    <scope>NUCLEOTIDE SEQUENCE</scope>
    <source>
        <strain evidence="3">KR-87</strain>
        <plasmid evidence="3">pDson01</plasmid>
    </source>
</reference>
<name>A0AAU7U5K4_9DEIO</name>
<sequence>MTAPGPVTEVCVEGIDAVQAAQDGGADRVELCAALSEGGLTPSLGTVRGALAVARVPVHVIVRPRGGDFVYSDAEFRSMLEDVQVLKEAGVQGVVIGCLTADARIDGPRTRALVAQAGPLSVTFHRAFDVTVDPRQALEELIRCGVQRVLTSGQEETAIEGVPVLRALLQQAAGRITVLGCGRIRPDSVSELLRQVPLPEIHFSAQRPLASTAAPGRLQFGSAAAPLTTSAAQVAATIRAARSAWMTHN</sequence>
<keyword evidence="2" id="KW-0963">Cytoplasm</keyword>
<dbReference type="Gene3D" id="3.20.20.380">
    <property type="entry name" value="Copper homeostasis (CutC) domain"/>
    <property type="match status" value="1"/>
</dbReference>
<dbReference type="PANTHER" id="PTHR12598:SF0">
    <property type="entry name" value="COPPER HOMEOSTASIS PROTEIN CUTC HOMOLOG"/>
    <property type="match status" value="1"/>
</dbReference>
<comment type="caution">
    <text evidence="2">Once thought to be involved in copper homeostasis, experiments in E.coli have shown this is not the case.</text>
</comment>
<dbReference type="GO" id="GO:0005507">
    <property type="term" value="F:copper ion binding"/>
    <property type="evidence" value="ECO:0007669"/>
    <property type="project" value="TreeGrafter"/>
</dbReference>
<proteinExistence type="inferred from homology"/>
<evidence type="ECO:0000313" key="3">
    <source>
        <dbReference type="EMBL" id="XBV83545.1"/>
    </source>
</evidence>
<dbReference type="GO" id="GO:0005737">
    <property type="term" value="C:cytoplasm"/>
    <property type="evidence" value="ECO:0007669"/>
    <property type="project" value="UniProtKB-SubCell"/>
</dbReference>
<dbReference type="RefSeq" id="WP_350241107.1">
    <property type="nucleotide sequence ID" value="NZ_CP158297.1"/>
</dbReference>
<dbReference type="EMBL" id="CP158297">
    <property type="protein sequence ID" value="XBV83545.1"/>
    <property type="molecule type" value="Genomic_DNA"/>
</dbReference>
<protein>
    <recommendedName>
        <fullName evidence="2">PF03932 family protein CutC</fullName>
    </recommendedName>
</protein>
<geneLocation type="plasmid" evidence="3">
    <name>pDson01</name>
</geneLocation>
<dbReference type="PANTHER" id="PTHR12598">
    <property type="entry name" value="COPPER HOMEOSTASIS PROTEIN CUTC"/>
    <property type="match status" value="1"/>
</dbReference>
<evidence type="ECO:0000256" key="2">
    <source>
        <dbReference type="HAMAP-Rule" id="MF_00795"/>
    </source>
</evidence>
<comment type="similarity">
    <text evidence="1 2">Belongs to the CutC family.</text>
</comment>
<keyword evidence="3" id="KW-0614">Plasmid</keyword>
<dbReference type="KEGG" id="dsc:ABOD76_02345"/>
<dbReference type="HAMAP" id="MF_00795">
    <property type="entry name" value="CutC"/>
    <property type="match status" value="1"/>
</dbReference>
<evidence type="ECO:0000256" key="1">
    <source>
        <dbReference type="ARBA" id="ARBA00007768"/>
    </source>
</evidence>
<organism evidence="3">
    <name type="scientific">Deinococcus sonorensis KR-87</name>
    <dbReference type="NCBI Taxonomy" id="694439"/>
    <lineage>
        <taxon>Bacteria</taxon>
        <taxon>Thermotogati</taxon>
        <taxon>Deinococcota</taxon>
        <taxon>Deinococci</taxon>
        <taxon>Deinococcales</taxon>
        <taxon>Deinococcaceae</taxon>
        <taxon>Deinococcus</taxon>
    </lineage>
</organism>